<accession>A0A8J8P4X7</accession>
<evidence type="ECO:0000313" key="2">
    <source>
        <dbReference type="EMBL" id="TNV88177.1"/>
    </source>
</evidence>
<proteinExistence type="predicted"/>
<keyword evidence="3" id="KW-1185">Reference proteome</keyword>
<evidence type="ECO:0000256" key="1">
    <source>
        <dbReference type="SAM" id="MobiDB-lite"/>
    </source>
</evidence>
<comment type="caution">
    <text evidence="2">The sequence shown here is derived from an EMBL/GenBank/DDBJ whole genome shotgun (WGS) entry which is preliminary data.</text>
</comment>
<feature type="region of interest" description="Disordered" evidence="1">
    <location>
        <begin position="204"/>
        <end position="231"/>
    </location>
</feature>
<dbReference type="Proteomes" id="UP000785679">
    <property type="component" value="Unassembled WGS sequence"/>
</dbReference>
<evidence type="ECO:0000313" key="3">
    <source>
        <dbReference type="Proteomes" id="UP000785679"/>
    </source>
</evidence>
<reference evidence="2" key="1">
    <citation type="submission" date="2019-06" db="EMBL/GenBank/DDBJ databases">
        <authorList>
            <person name="Zheng W."/>
        </authorList>
    </citation>
    <scope>NUCLEOTIDE SEQUENCE</scope>
    <source>
        <strain evidence="2">QDHG01</strain>
    </source>
</reference>
<gene>
    <name evidence="2" type="ORF">FGO68_gene13760</name>
</gene>
<name>A0A8J8P4X7_HALGN</name>
<sequence length="507" mass="59106">MFSLIVMAHICFFVYWTNSFLLEFRATIRRRFPRAYLALYLCFKKDNYVFEKEIDDYRHKMSPFVNILLDISKYINDKLELYQKGLIPNEDKELRERVLVLNEFKRRIEKDRAFQGDEKSYQRVEEIVKNKRLNYFKSEVVVSANFSENIKNSNIHASAHSHMNDSITSKLSAMQQRLVDNPHSKQLKLQPGFEQMFELQGPFYGATGTGEEHPDLGSSMSRLPNPNDIQKKSLRKKRGFKPKNLKSSQLDFYDDISKFEWKQDDQSMFQEDSAPKSELLQSGMNAVPVKTISQRVASQIIREEEGISIDASRFKEIEALQENESELVSRNSSLGEKSRNDLVRQLDFSQIDDSIMSKEDIEDQESVLVICRDRSPHLGKSLFSKKTSNSNRLLSEEFGMKRRHEEKQFYPLKSNNGQSKAEPAPQSIQHFVATGELEVKVMPKFDRSHFQRDLKARSRQMSSINKSQIHLQTLRNLGQSDLHSSSMKSYIIEDQNERFDQEDSKTN</sequence>
<organism evidence="2 3">
    <name type="scientific">Halteria grandinella</name>
    <dbReference type="NCBI Taxonomy" id="5974"/>
    <lineage>
        <taxon>Eukaryota</taxon>
        <taxon>Sar</taxon>
        <taxon>Alveolata</taxon>
        <taxon>Ciliophora</taxon>
        <taxon>Intramacronucleata</taxon>
        <taxon>Spirotrichea</taxon>
        <taxon>Stichotrichia</taxon>
        <taxon>Sporadotrichida</taxon>
        <taxon>Halteriidae</taxon>
        <taxon>Halteria</taxon>
    </lineage>
</organism>
<dbReference type="EMBL" id="RRYP01000048">
    <property type="protein sequence ID" value="TNV88177.1"/>
    <property type="molecule type" value="Genomic_DNA"/>
</dbReference>
<protein>
    <submittedName>
        <fullName evidence="2">Uncharacterized protein</fullName>
    </submittedName>
</protein>
<dbReference type="AlphaFoldDB" id="A0A8J8P4X7"/>
<feature type="compositionally biased region" description="Polar residues" evidence="1">
    <location>
        <begin position="218"/>
        <end position="228"/>
    </location>
</feature>